<dbReference type="InterPro" id="IPR000589">
    <property type="entry name" value="Ribosomal_uS15"/>
</dbReference>
<dbReference type="GO" id="GO:0006412">
    <property type="term" value="P:translation"/>
    <property type="evidence" value="ECO:0007669"/>
    <property type="project" value="UniProtKB-UniRule"/>
</dbReference>
<dbReference type="FunFam" id="1.10.287.10:FF:000002">
    <property type="entry name" value="30S ribosomal protein S15"/>
    <property type="match status" value="1"/>
</dbReference>
<dbReference type="Proteomes" id="UP000319852">
    <property type="component" value="Chromosome"/>
</dbReference>
<feature type="compositionally biased region" description="Basic and acidic residues" evidence="6">
    <location>
        <begin position="1"/>
        <end position="20"/>
    </location>
</feature>
<keyword evidence="4" id="KW-0699">rRNA-binding</keyword>
<comment type="subunit">
    <text evidence="3 4">Part of the 30S ribosomal subunit. Forms a bridge to the 50S subunit in the 70S ribosome, contacting the 23S rRNA.</text>
</comment>
<dbReference type="SUPFAM" id="SSF47060">
    <property type="entry name" value="S15/NS1 RNA-binding domain"/>
    <property type="match status" value="1"/>
</dbReference>
<evidence type="ECO:0000256" key="1">
    <source>
        <dbReference type="ARBA" id="ARBA00022980"/>
    </source>
</evidence>
<accession>A0A517MZ61</accession>
<reference evidence="7 8" key="1">
    <citation type="submission" date="2019-02" db="EMBL/GenBank/DDBJ databases">
        <title>Deep-cultivation of Planctomycetes and their phenomic and genomic characterization uncovers novel biology.</title>
        <authorList>
            <person name="Wiegand S."/>
            <person name="Jogler M."/>
            <person name="Boedeker C."/>
            <person name="Pinto D."/>
            <person name="Vollmers J."/>
            <person name="Rivas-Marin E."/>
            <person name="Kohn T."/>
            <person name="Peeters S.H."/>
            <person name="Heuer A."/>
            <person name="Rast P."/>
            <person name="Oberbeckmann S."/>
            <person name="Bunk B."/>
            <person name="Jeske O."/>
            <person name="Meyerdierks A."/>
            <person name="Storesund J.E."/>
            <person name="Kallscheuer N."/>
            <person name="Luecker S."/>
            <person name="Lage O.M."/>
            <person name="Pohl T."/>
            <person name="Merkel B.J."/>
            <person name="Hornburger P."/>
            <person name="Mueller R.-W."/>
            <person name="Bruemmer F."/>
            <person name="Labrenz M."/>
            <person name="Spormann A.M."/>
            <person name="Op den Camp H."/>
            <person name="Overmann J."/>
            <person name="Amann R."/>
            <person name="Jetten M.S.M."/>
            <person name="Mascher T."/>
            <person name="Medema M.H."/>
            <person name="Devos D.P."/>
            <person name="Kaster A.-K."/>
            <person name="Ovreas L."/>
            <person name="Rohde M."/>
            <person name="Galperin M.Y."/>
            <person name="Jogler C."/>
        </authorList>
    </citation>
    <scope>NUCLEOTIDE SEQUENCE [LARGE SCALE GENOMIC DNA]</scope>
    <source>
        <strain evidence="7 8">HG15A2</strain>
    </source>
</reference>
<dbReference type="InterPro" id="IPR009068">
    <property type="entry name" value="uS15_NS1_RNA-bd_sf"/>
</dbReference>
<evidence type="ECO:0000256" key="3">
    <source>
        <dbReference type="ARBA" id="ARBA00064542"/>
    </source>
</evidence>
<dbReference type="PANTHER" id="PTHR23321">
    <property type="entry name" value="RIBOSOMAL PROTEIN S15, BACTERIAL AND ORGANELLAR"/>
    <property type="match status" value="1"/>
</dbReference>
<dbReference type="NCBIfam" id="TIGR00952">
    <property type="entry name" value="S15_bact"/>
    <property type="match status" value="1"/>
</dbReference>
<dbReference type="GO" id="GO:0003735">
    <property type="term" value="F:structural constituent of ribosome"/>
    <property type="evidence" value="ECO:0007669"/>
    <property type="project" value="InterPro"/>
</dbReference>
<dbReference type="SMART" id="SM01387">
    <property type="entry name" value="Ribosomal_S15"/>
    <property type="match status" value="1"/>
</dbReference>
<keyword evidence="2 4" id="KW-0687">Ribonucleoprotein</keyword>
<organism evidence="7 8">
    <name type="scientific">Adhaeretor mobilis</name>
    <dbReference type="NCBI Taxonomy" id="1930276"/>
    <lineage>
        <taxon>Bacteria</taxon>
        <taxon>Pseudomonadati</taxon>
        <taxon>Planctomycetota</taxon>
        <taxon>Planctomycetia</taxon>
        <taxon>Pirellulales</taxon>
        <taxon>Lacipirellulaceae</taxon>
        <taxon>Adhaeretor</taxon>
    </lineage>
</organism>
<dbReference type="HAMAP" id="MF_01343_B">
    <property type="entry name" value="Ribosomal_uS15_B"/>
    <property type="match status" value="1"/>
</dbReference>
<protein>
    <recommendedName>
        <fullName evidence="4">Small ribosomal subunit protein uS15</fullName>
    </recommendedName>
</protein>
<dbReference type="OrthoDB" id="9799262at2"/>
<comment type="function">
    <text evidence="4">One of the primary rRNA binding proteins, it binds directly to 16S rRNA where it helps nucleate assembly of the platform of the 30S subunit by binding and bridging several RNA helices of the 16S rRNA.</text>
</comment>
<evidence type="ECO:0000256" key="6">
    <source>
        <dbReference type="SAM" id="MobiDB-lite"/>
    </source>
</evidence>
<comment type="similarity">
    <text evidence="4 5">Belongs to the universal ribosomal protein uS15 family.</text>
</comment>
<dbReference type="GO" id="GO:0019843">
    <property type="term" value="F:rRNA binding"/>
    <property type="evidence" value="ECO:0007669"/>
    <property type="project" value="UniProtKB-UniRule"/>
</dbReference>
<sequence length="89" mass="10547">MSVTKERKQELIGEYGREQGDSGSPEVQISILTTRIAELNGHQQTHKKDFAAQRGLRRMVSRRRRLLDYVKRKNPQLYLDLLRRLDIRK</sequence>
<evidence type="ECO:0000313" key="7">
    <source>
        <dbReference type="EMBL" id="QDT00098.1"/>
    </source>
</evidence>
<keyword evidence="8" id="KW-1185">Reference proteome</keyword>
<dbReference type="Gene3D" id="1.10.287.10">
    <property type="entry name" value="S15/NS1, RNA-binding"/>
    <property type="match status" value="1"/>
</dbReference>
<dbReference type="EMBL" id="CP036263">
    <property type="protein sequence ID" value="QDT00098.1"/>
    <property type="molecule type" value="Genomic_DNA"/>
</dbReference>
<dbReference type="KEGG" id="amob:HG15A2_34330"/>
<dbReference type="RefSeq" id="WP_145061356.1">
    <property type="nucleotide sequence ID" value="NZ_CP036263.1"/>
</dbReference>
<feature type="region of interest" description="Disordered" evidence="6">
    <location>
        <begin position="1"/>
        <end position="25"/>
    </location>
</feature>
<dbReference type="PANTHER" id="PTHR23321:SF26">
    <property type="entry name" value="SMALL RIBOSOMAL SUBUNIT PROTEIN US15M"/>
    <property type="match status" value="1"/>
</dbReference>
<comment type="function">
    <text evidence="4">Forms an intersubunit bridge (bridge B4) with the 23S rRNA of the 50S subunit in the ribosome.</text>
</comment>
<keyword evidence="1 4" id="KW-0689">Ribosomal protein</keyword>
<dbReference type="GO" id="GO:0022627">
    <property type="term" value="C:cytosolic small ribosomal subunit"/>
    <property type="evidence" value="ECO:0007669"/>
    <property type="project" value="TreeGrafter"/>
</dbReference>
<keyword evidence="4" id="KW-0694">RNA-binding</keyword>
<dbReference type="Pfam" id="PF00312">
    <property type="entry name" value="Ribosomal_S15"/>
    <property type="match status" value="1"/>
</dbReference>
<dbReference type="AlphaFoldDB" id="A0A517MZ61"/>
<proteinExistence type="inferred from homology"/>
<evidence type="ECO:0000256" key="5">
    <source>
        <dbReference type="RuleBase" id="RU003919"/>
    </source>
</evidence>
<gene>
    <name evidence="4 7" type="primary">rpsO</name>
    <name evidence="7" type="ORF">HG15A2_34330</name>
</gene>
<dbReference type="InterPro" id="IPR005290">
    <property type="entry name" value="Ribosomal_uS15_bac-type"/>
</dbReference>
<evidence type="ECO:0000256" key="4">
    <source>
        <dbReference type="HAMAP-Rule" id="MF_01343"/>
    </source>
</evidence>
<dbReference type="CDD" id="cd00353">
    <property type="entry name" value="Ribosomal_S15p_S13e"/>
    <property type="match status" value="1"/>
</dbReference>
<evidence type="ECO:0000313" key="8">
    <source>
        <dbReference type="Proteomes" id="UP000319852"/>
    </source>
</evidence>
<name>A0A517MZ61_9BACT</name>
<evidence type="ECO:0000256" key="2">
    <source>
        <dbReference type="ARBA" id="ARBA00023274"/>
    </source>
</evidence>